<feature type="compositionally biased region" description="Basic and acidic residues" evidence="1">
    <location>
        <begin position="36"/>
        <end position="57"/>
    </location>
</feature>
<feature type="chain" id="PRO_5022897634" evidence="3">
    <location>
        <begin position="25"/>
        <end position="224"/>
    </location>
</feature>
<feature type="region of interest" description="Disordered" evidence="1">
    <location>
        <begin position="24"/>
        <end position="66"/>
    </location>
</feature>
<dbReference type="KEGG" id="otr:OTERR_11780"/>
<evidence type="ECO:0000313" key="4">
    <source>
        <dbReference type="EMBL" id="QEL64654.1"/>
    </source>
</evidence>
<evidence type="ECO:0000256" key="1">
    <source>
        <dbReference type="SAM" id="MobiDB-lite"/>
    </source>
</evidence>
<feature type="transmembrane region" description="Helical" evidence="2">
    <location>
        <begin position="126"/>
        <end position="145"/>
    </location>
</feature>
<keyword evidence="2" id="KW-0472">Membrane</keyword>
<evidence type="ECO:0000313" key="5">
    <source>
        <dbReference type="Proteomes" id="UP000323671"/>
    </source>
</evidence>
<keyword evidence="2" id="KW-1133">Transmembrane helix</keyword>
<reference evidence="4 5" key="1">
    <citation type="submission" date="2017-07" db="EMBL/GenBank/DDBJ databases">
        <title>Complete genome sequence of Oryzomicrobium terrae TPP412.</title>
        <authorList>
            <person name="Chiu L.-W."/>
            <person name="Lo K.-J."/>
            <person name="Tsai Y.-M."/>
            <person name="Lin S.-S."/>
            <person name="Kuo C.-H."/>
            <person name="Liu C.-T."/>
        </authorList>
    </citation>
    <scope>NUCLEOTIDE SEQUENCE [LARGE SCALE GENOMIC DNA]</scope>
    <source>
        <strain evidence="4 5">TPP412</strain>
    </source>
</reference>
<accession>A0A5C1E7R4</accession>
<protein>
    <submittedName>
        <fullName evidence="4">Uncharacterized protein</fullName>
    </submittedName>
</protein>
<name>A0A5C1E7R4_9RHOO</name>
<evidence type="ECO:0000256" key="2">
    <source>
        <dbReference type="SAM" id="Phobius"/>
    </source>
</evidence>
<evidence type="ECO:0000256" key="3">
    <source>
        <dbReference type="SAM" id="SignalP"/>
    </source>
</evidence>
<feature type="compositionally biased region" description="Low complexity" evidence="1">
    <location>
        <begin position="24"/>
        <end position="35"/>
    </location>
</feature>
<organism evidence="4 5">
    <name type="scientific">Oryzomicrobium terrae</name>
    <dbReference type="NCBI Taxonomy" id="1735038"/>
    <lineage>
        <taxon>Bacteria</taxon>
        <taxon>Pseudomonadati</taxon>
        <taxon>Pseudomonadota</taxon>
        <taxon>Betaproteobacteria</taxon>
        <taxon>Rhodocyclales</taxon>
        <taxon>Rhodocyclaceae</taxon>
        <taxon>Oryzomicrobium</taxon>
    </lineage>
</organism>
<dbReference type="Proteomes" id="UP000323671">
    <property type="component" value="Chromosome"/>
</dbReference>
<dbReference type="RefSeq" id="WP_187775318.1">
    <property type="nucleotide sequence ID" value="NZ_CP022579.1"/>
</dbReference>
<keyword evidence="3" id="KW-0732">Signal</keyword>
<sequence>MTFCQKITGLLLIAFLTSSGLAAADSESSAPPAATEAKKAAKPKEGAKKNVARDTKKNAPAQDSTKAAEAESSGVWARAKTVGLWAAGITGVILVFVSLQYTLALSLGAGLAGGIAGYVFDNEFSAWAVLGALAGFTIGILWFFIDLIRGRSRRTVVITSGHNPSYLDAPAINPTTGLPMQGGVGGVDAMGNAYGAPGVNPASGLPMAGGVDVGGNPYGTSHHP</sequence>
<keyword evidence="2" id="KW-0812">Transmembrane</keyword>
<proteinExistence type="predicted"/>
<keyword evidence="5" id="KW-1185">Reference proteome</keyword>
<dbReference type="AlphaFoldDB" id="A0A5C1E7R4"/>
<feature type="signal peptide" evidence="3">
    <location>
        <begin position="1"/>
        <end position="24"/>
    </location>
</feature>
<dbReference type="EMBL" id="CP022579">
    <property type="protein sequence ID" value="QEL64654.1"/>
    <property type="molecule type" value="Genomic_DNA"/>
</dbReference>
<gene>
    <name evidence="4" type="ORF">OTERR_11780</name>
</gene>
<feature type="transmembrane region" description="Helical" evidence="2">
    <location>
        <begin position="82"/>
        <end position="99"/>
    </location>
</feature>